<dbReference type="OrthoDB" id="9807669at2"/>
<name>A0A2D0NJ68_FLAN2</name>
<dbReference type="RefSeq" id="WP_099148089.1">
    <property type="nucleotide sequence ID" value="NZ_PDUD01000001.1"/>
</dbReference>
<evidence type="ECO:0008006" key="4">
    <source>
        <dbReference type="Google" id="ProtNLM"/>
    </source>
</evidence>
<keyword evidence="3" id="KW-1185">Reference proteome</keyword>
<comment type="caution">
    <text evidence="2">The sequence shown here is derived from an EMBL/GenBank/DDBJ whole genome shotgun (WGS) entry which is preliminary data.</text>
</comment>
<sequence>MDTKSYRSIFLFILILILSSDGFAQVKILENQIGIGIPNPTAAIDIRGASNSEASRFQIGNLQATSKIQLLSGRKEDERSFLFFSPQDTFILARHFTDTTEVLRFVPNGGMEARGYFNLRRGPNDNSVYIGPETGTATNGSFSLDNVFVGYFSGRSNDMGSRNTFIGPRTGLSNEGGSFNTFIGNEAGRNNINGIDNTALGTKAGENNTSGSENVFLGNQAGNANTTGNVNIYIGRGAGFSNSAGTLNTFIGSFAGPVPNSGNTLESAIAIGNSAQVDCSYCAVIGGTGAYAVDLGLGVPVPTAKLDVDGTVRIRNLPPGNGNLVVADNEGNLFISAPLPMADNGQASTLEAENQALRTELAAVKERLEQLENIVRDLAARQEATPSDGYQQEAIISGAMLRQNQPNPFRESTRIAYFIPDAVNRAVLKITDARGELLESIPIKGKGQGSTTIRPFALNTGTYFYSLVLDGQISDTRKMIITAN</sequence>
<keyword evidence="1" id="KW-0175">Coiled coil</keyword>
<dbReference type="NCBIfam" id="TIGR04183">
    <property type="entry name" value="Por_Secre_tail"/>
    <property type="match status" value="1"/>
</dbReference>
<accession>A0A2D0NJ68</accession>
<reference evidence="2 3" key="1">
    <citation type="submission" date="2017-10" db="EMBL/GenBank/DDBJ databases">
        <title>The draft genome sequence of Lewinella nigricans NBRC 102662.</title>
        <authorList>
            <person name="Wang K."/>
        </authorList>
    </citation>
    <scope>NUCLEOTIDE SEQUENCE [LARGE SCALE GENOMIC DNA]</scope>
    <source>
        <strain evidence="2 3">NBRC 102662</strain>
    </source>
</reference>
<dbReference type="InterPro" id="IPR026444">
    <property type="entry name" value="Secre_tail"/>
</dbReference>
<proteinExistence type="predicted"/>
<protein>
    <recommendedName>
        <fullName evidence="4">T9SS type A sorting domain-containing protein</fullName>
    </recommendedName>
</protein>
<gene>
    <name evidence="2" type="ORF">CRP01_00875</name>
</gene>
<dbReference type="EMBL" id="PDUD01000001">
    <property type="protein sequence ID" value="PHN08497.1"/>
    <property type="molecule type" value="Genomic_DNA"/>
</dbReference>
<evidence type="ECO:0000313" key="2">
    <source>
        <dbReference type="EMBL" id="PHN08497.1"/>
    </source>
</evidence>
<organism evidence="2 3">
    <name type="scientific">Flavilitoribacter nigricans (strain ATCC 23147 / DSM 23189 / NBRC 102662 / NCIMB 1420 / SS-2)</name>
    <name type="common">Lewinella nigricans</name>
    <dbReference type="NCBI Taxonomy" id="1122177"/>
    <lineage>
        <taxon>Bacteria</taxon>
        <taxon>Pseudomonadati</taxon>
        <taxon>Bacteroidota</taxon>
        <taxon>Saprospiria</taxon>
        <taxon>Saprospirales</taxon>
        <taxon>Lewinellaceae</taxon>
        <taxon>Flavilitoribacter</taxon>
    </lineage>
</organism>
<evidence type="ECO:0000313" key="3">
    <source>
        <dbReference type="Proteomes" id="UP000223913"/>
    </source>
</evidence>
<dbReference type="Proteomes" id="UP000223913">
    <property type="component" value="Unassembled WGS sequence"/>
</dbReference>
<dbReference type="AlphaFoldDB" id="A0A2D0NJ68"/>
<feature type="coiled-coil region" evidence="1">
    <location>
        <begin position="347"/>
        <end position="381"/>
    </location>
</feature>
<evidence type="ECO:0000256" key="1">
    <source>
        <dbReference type="SAM" id="Coils"/>
    </source>
</evidence>